<reference evidence="1 2" key="1">
    <citation type="submission" date="2024-01" db="EMBL/GenBank/DDBJ databases">
        <title>Metagenomic exploration of the rhizosphere soil microbial community and their significance in facilitating the development of wild simulated ginseng.</title>
        <authorList>
            <person name="Huang J."/>
        </authorList>
    </citation>
    <scope>NUCLEOTIDE SEQUENCE [LARGE SCALE GENOMIC DNA]</scope>
    <source>
        <strain evidence="1 2">WY141</strain>
    </source>
</reference>
<name>A0ABV1QER4_STRMI</name>
<comment type="caution">
    <text evidence="1">The sequence shown here is derived from an EMBL/GenBank/DDBJ whole genome shotgun (WGS) entry which is preliminary data.</text>
</comment>
<organism evidence="1 2">
    <name type="scientific">Streptomyces microflavus</name>
    <name type="common">Streptomyces lipmanii</name>
    <dbReference type="NCBI Taxonomy" id="1919"/>
    <lineage>
        <taxon>Bacteria</taxon>
        <taxon>Bacillati</taxon>
        <taxon>Actinomycetota</taxon>
        <taxon>Actinomycetes</taxon>
        <taxon>Kitasatosporales</taxon>
        <taxon>Streptomycetaceae</taxon>
        <taxon>Streptomyces</taxon>
    </lineage>
</organism>
<keyword evidence="2" id="KW-1185">Reference proteome</keyword>
<sequence>MGVSPARGARSVTSQRVDASPGVDLLLAIGAEQPDLLLTGRTLRDQGVMLTGLLEAGRPVPLVLRGGDRPPRDRLAILPGIVAPT</sequence>
<accession>A0ABV1QER4</accession>
<protein>
    <submittedName>
        <fullName evidence="1">Uncharacterized protein</fullName>
    </submittedName>
</protein>
<evidence type="ECO:0000313" key="2">
    <source>
        <dbReference type="Proteomes" id="UP001456562"/>
    </source>
</evidence>
<evidence type="ECO:0000313" key="1">
    <source>
        <dbReference type="EMBL" id="MER0429653.1"/>
    </source>
</evidence>
<dbReference type="EMBL" id="JBEJUE010000068">
    <property type="protein sequence ID" value="MER0429653.1"/>
    <property type="molecule type" value="Genomic_DNA"/>
</dbReference>
<gene>
    <name evidence="1" type="ORF">ABR748_36540</name>
</gene>
<dbReference type="Proteomes" id="UP001456562">
    <property type="component" value="Unassembled WGS sequence"/>
</dbReference>
<proteinExistence type="predicted"/>
<dbReference type="RefSeq" id="WP_350241673.1">
    <property type="nucleotide sequence ID" value="NZ_JBEJUE010000068.1"/>
</dbReference>